<dbReference type="Proteomes" id="UP000823937">
    <property type="component" value="Unassembled WGS sequence"/>
</dbReference>
<dbReference type="GO" id="GO:0005886">
    <property type="term" value="C:plasma membrane"/>
    <property type="evidence" value="ECO:0007669"/>
    <property type="project" value="TreeGrafter"/>
</dbReference>
<evidence type="ECO:0000256" key="3">
    <source>
        <dbReference type="ARBA" id="ARBA00022692"/>
    </source>
</evidence>
<sequence length="432" mass="46764">MLSIVGFITIVVIVAILLRGKTIPIIPLIIIPIIAALITGFGLADIGEFFTEGSLKVMNVVIMFIFAILYFGLMQHVGLFDPLINKMVQITQGNIVTISIGTVIIAAVAHLDGSGASTFLITIPALLPLYQRMKMNPYLLLLLIGGSASIMNMVPWAGPLGRAASVLDMDVTELWRPLIPIQIIGMVLMIILAAFLGIMEKRRIEKKYGSTKIALEEIKEAKESTEPKEKPKLLWVNLLLTILVVIMLVWGVIPAGLVFMIALSIALVINFRTADEQNDIIKEHAASALTMGTIILAAGSFLGILSGTGMLDSIATDAVKIIPEFISPYIHLIIGVLGLPLDLLLSTDAYYFALLPVADQIGTTFGISSLATTYAMIVGNIVGTFVSPFSPALWLALGLAGLEMGKHIRYSFFWLWGISIILLIVSFFMGLI</sequence>
<keyword evidence="3 6" id="KW-0812">Transmembrane</keyword>
<dbReference type="AlphaFoldDB" id="A0A9D1PME6"/>
<comment type="subcellular location">
    <subcellularLocation>
        <location evidence="1">Membrane</location>
        <topology evidence="1">Multi-pass membrane protein</topology>
    </subcellularLocation>
</comment>
<proteinExistence type="predicted"/>
<dbReference type="Pfam" id="PF03600">
    <property type="entry name" value="CitMHS"/>
    <property type="match status" value="1"/>
</dbReference>
<evidence type="ECO:0000256" key="4">
    <source>
        <dbReference type="ARBA" id="ARBA00022989"/>
    </source>
</evidence>
<protein>
    <submittedName>
        <fullName evidence="8">Citrate:proton symporter</fullName>
    </submittedName>
</protein>
<evidence type="ECO:0000259" key="7">
    <source>
        <dbReference type="Pfam" id="PF03600"/>
    </source>
</evidence>
<evidence type="ECO:0000313" key="9">
    <source>
        <dbReference type="Proteomes" id="UP000823937"/>
    </source>
</evidence>
<feature type="transmembrane region" description="Helical" evidence="6">
    <location>
        <begin position="325"/>
        <end position="345"/>
    </location>
</feature>
<reference evidence="8" key="2">
    <citation type="submission" date="2021-04" db="EMBL/GenBank/DDBJ databases">
        <authorList>
            <person name="Gilroy R."/>
        </authorList>
    </citation>
    <scope>NUCLEOTIDE SEQUENCE</scope>
    <source>
        <strain evidence="8">CHK169-2315</strain>
    </source>
</reference>
<organism evidence="8 9">
    <name type="scientific">Candidatus Pseudogracilibacillus intestinigallinarum</name>
    <dbReference type="NCBI Taxonomy" id="2838742"/>
    <lineage>
        <taxon>Bacteria</taxon>
        <taxon>Bacillati</taxon>
        <taxon>Bacillota</taxon>
        <taxon>Bacilli</taxon>
        <taxon>Bacillales</taxon>
        <taxon>Bacillaceae</taxon>
        <taxon>Pseudogracilibacillus</taxon>
    </lineage>
</organism>
<dbReference type="EMBL" id="DXHX01000094">
    <property type="protein sequence ID" value="HIV74657.1"/>
    <property type="molecule type" value="Genomic_DNA"/>
</dbReference>
<feature type="transmembrane region" description="Helical" evidence="6">
    <location>
        <begin position="178"/>
        <end position="198"/>
    </location>
</feature>
<feature type="transmembrane region" description="Helical" evidence="6">
    <location>
        <begin position="138"/>
        <end position="158"/>
    </location>
</feature>
<feature type="transmembrane region" description="Helical" evidence="6">
    <location>
        <begin position="412"/>
        <end position="431"/>
    </location>
</feature>
<evidence type="ECO:0000313" key="8">
    <source>
        <dbReference type="EMBL" id="HIV74657.1"/>
    </source>
</evidence>
<dbReference type="NCBIfam" id="TIGR00784">
    <property type="entry name" value="citMHS"/>
    <property type="match status" value="1"/>
</dbReference>
<dbReference type="GO" id="GO:0015128">
    <property type="term" value="F:gluconate transmembrane transporter activity"/>
    <property type="evidence" value="ECO:0007669"/>
    <property type="project" value="InterPro"/>
</dbReference>
<dbReference type="PANTHER" id="PTHR30354">
    <property type="entry name" value="GNT FAMILY GLUCONATE TRANSPORTER"/>
    <property type="match status" value="1"/>
</dbReference>
<reference evidence="8" key="1">
    <citation type="journal article" date="2021" name="PeerJ">
        <title>Extensive microbial diversity within the chicken gut microbiome revealed by metagenomics and culture.</title>
        <authorList>
            <person name="Gilroy R."/>
            <person name="Ravi A."/>
            <person name="Getino M."/>
            <person name="Pursley I."/>
            <person name="Horton D.L."/>
            <person name="Alikhan N.F."/>
            <person name="Baker D."/>
            <person name="Gharbi K."/>
            <person name="Hall N."/>
            <person name="Watson M."/>
            <person name="Adriaenssens E.M."/>
            <person name="Foster-Nyarko E."/>
            <person name="Jarju S."/>
            <person name="Secka A."/>
            <person name="Antonio M."/>
            <person name="Oren A."/>
            <person name="Chaudhuri R.R."/>
            <person name="La Ragione R."/>
            <person name="Hildebrand F."/>
            <person name="Pallen M.J."/>
        </authorList>
    </citation>
    <scope>NUCLEOTIDE SEQUENCE</scope>
    <source>
        <strain evidence="8">CHK169-2315</strain>
    </source>
</reference>
<feature type="transmembrane region" description="Helical" evidence="6">
    <location>
        <begin position="98"/>
        <end position="126"/>
    </location>
</feature>
<keyword evidence="4 6" id="KW-1133">Transmembrane helix</keyword>
<evidence type="ECO:0000256" key="2">
    <source>
        <dbReference type="ARBA" id="ARBA00022448"/>
    </source>
</evidence>
<dbReference type="InterPro" id="IPR014738">
    <property type="entry name" value="Citrate_transporter"/>
</dbReference>
<keyword evidence="5 6" id="KW-0472">Membrane</keyword>
<name>A0A9D1PME6_9BACI</name>
<feature type="transmembrane region" description="Helical" evidence="6">
    <location>
        <begin position="57"/>
        <end position="78"/>
    </location>
</feature>
<dbReference type="GO" id="GO:0015137">
    <property type="term" value="F:citrate transmembrane transporter activity"/>
    <property type="evidence" value="ECO:0007669"/>
    <property type="project" value="InterPro"/>
</dbReference>
<feature type="transmembrane region" description="Helical" evidence="6">
    <location>
        <begin position="352"/>
        <end position="371"/>
    </location>
</feature>
<feature type="transmembrane region" description="Helical" evidence="6">
    <location>
        <begin position="285"/>
        <end position="305"/>
    </location>
</feature>
<evidence type="ECO:0000256" key="1">
    <source>
        <dbReference type="ARBA" id="ARBA00004141"/>
    </source>
</evidence>
<accession>A0A9D1PME6</accession>
<feature type="transmembrane region" description="Helical" evidence="6">
    <location>
        <begin position="256"/>
        <end position="273"/>
    </location>
</feature>
<evidence type="ECO:0000256" key="6">
    <source>
        <dbReference type="SAM" id="Phobius"/>
    </source>
</evidence>
<dbReference type="InterPro" id="IPR004680">
    <property type="entry name" value="Cit_transptr-like_dom"/>
</dbReference>
<keyword evidence="2" id="KW-0813">Transport</keyword>
<feature type="transmembrane region" description="Helical" evidence="6">
    <location>
        <begin position="233"/>
        <end position="250"/>
    </location>
</feature>
<comment type="caution">
    <text evidence="8">The sequence shown here is derived from an EMBL/GenBank/DDBJ whole genome shotgun (WGS) entry which is preliminary data.</text>
</comment>
<feature type="transmembrane region" description="Helical" evidence="6">
    <location>
        <begin position="377"/>
        <end position="400"/>
    </location>
</feature>
<evidence type="ECO:0000256" key="5">
    <source>
        <dbReference type="ARBA" id="ARBA00023136"/>
    </source>
</evidence>
<feature type="transmembrane region" description="Helical" evidence="6">
    <location>
        <begin position="29"/>
        <end position="50"/>
    </location>
</feature>
<gene>
    <name evidence="8" type="ORF">H9895_06230</name>
</gene>
<dbReference type="PANTHER" id="PTHR30354:SF26">
    <property type="entry name" value="TRANSPORTER, PUTATIVE-RELATED"/>
    <property type="match status" value="1"/>
</dbReference>
<feature type="domain" description="Citrate transporter-like" evidence="7">
    <location>
        <begin position="30"/>
        <end position="379"/>
    </location>
</feature>
<dbReference type="InterPro" id="IPR003474">
    <property type="entry name" value="Glcn_transporter"/>
</dbReference>